<feature type="domain" description="DUF6534" evidence="3">
    <location>
        <begin position="148"/>
        <end position="252"/>
    </location>
</feature>
<evidence type="ECO:0000259" key="3">
    <source>
        <dbReference type="Pfam" id="PF20152"/>
    </source>
</evidence>
<accession>A0A060SGZ1</accession>
<dbReference type="AlphaFoldDB" id="A0A060SGZ1"/>
<reference evidence="4" key="1">
    <citation type="submission" date="2014-01" db="EMBL/GenBank/DDBJ databases">
        <title>The genome of the white-rot fungus Pycnoporus cinnabarinus: a basidiomycete model with a versatile arsenal for lignocellulosic biomass breakdown.</title>
        <authorList>
            <person name="Levasseur A."/>
            <person name="Lomascolo A."/>
            <person name="Ruiz-Duenas F.J."/>
            <person name="Uzan E."/>
            <person name="Piumi F."/>
            <person name="Kues U."/>
            <person name="Ram A.F.J."/>
            <person name="Murat C."/>
            <person name="Haon M."/>
            <person name="Benoit I."/>
            <person name="Arfi Y."/>
            <person name="Chevret D."/>
            <person name="Drula E."/>
            <person name="Kwon M.J."/>
            <person name="Gouret P."/>
            <person name="Lesage-Meessen L."/>
            <person name="Lombard V."/>
            <person name="Mariette J."/>
            <person name="Noirot C."/>
            <person name="Park J."/>
            <person name="Patyshakuliyeva A."/>
            <person name="Wieneger R.A.B."/>
            <person name="Wosten H.A.B."/>
            <person name="Martin F."/>
            <person name="Coutinho P.M."/>
            <person name="de Vries R."/>
            <person name="Martinez A.T."/>
            <person name="Klopp C."/>
            <person name="Pontarotti P."/>
            <person name="Henrissat B."/>
            <person name="Record E."/>
        </authorList>
    </citation>
    <scope>NUCLEOTIDE SEQUENCE [LARGE SCALE GENOMIC DNA]</scope>
    <source>
        <strain evidence="4">BRFM137</strain>
    </source>
</reference>
<feature type="transmembrane region" description="Helical" evidence="2">
    <location>
        <begin position="102"/>
        <end position="120"/>
    </location>
</feature>
<dbReference type="EMBL" id="CCBP010000104">
    <property type="protein sequence ID" value="CDO71683.1"/>
    <property type="molecule type" value="Genomic_DNA"/>
</dbReference>
<proteinExistence type="predicted"/>
<keyword evidence="2" id="KW-1133">Transmembrane helix</keyword>
<name>A0A060SGZ1_PYCCI</name>
<feature type="compositionally biased region" description="Polar residues" evidence="1">
    <location>
        <begin position="264"/>
        <end position="284"/>
    </location>
</feature>
<keyword evidence="2" id="KW-0472">Membrane</keyword>
<feature type="region of interest" description="Disordered" evidence="1">
    <location>
        <begin position="260"/>
        <end position="296"/>
    </location>
</feature>
<comment type="caution">
    <text evidence="4">The sequence shown here is derived from an EMBL/GenBank/DDBJ whole genome shotgun (WGS) entry which is preliminary data.</text>
</comment>
<keyword evidence="2" id="KW-0812">Transmembrane</keyword>
<organism evidence="4 5">
    <name type="scientific">Pycnoporus cinnabarinus</name>
    <name type="common">Cinnabar-red polypore</name>
    <name type="synonym">Trametes cinnabarina</name>
    <dbReference type="NCBI Taxonomy" id="5643"/>
    <lineage>
        <taxon>Eukaryota</taxon>
        <taxon>Fungi</taxon>
        <taxon>Dikarya</taxon>
        <taxon>Basidiomycota</taxon>
        <taxon>Agaricomycotina</taxon>
        <taxon>Agaricomycetes</taxon>
        <taxon>Polyporales</taxon>
        <taxon>Polyporaceae</taxon>
        <taxon>Trametes</taxon>
    </lineage>
</organism>
<evidence type="ECO:0000256" key="2">
    <source>
        <dbReference type="SAM" id="Phobius"/>
    </source>
</evidence>
<feature type="transmembrane region" description="Helical" evidence="2">
    <location>
        <begin position="192"/>
        <end position="214"/>
    </location>
</feature>
<evidence type="ECO:0000313" key="5">
    <source>
        <dbReference type="Proteomes" id="UP000029665"/>
    </source>
</evidence>
<feature type="transmembrane region" description="Helical" evidence="2">
    <location>
        <begin position="141"/>
        <end position="162"/>
    </location>
</feature>
<dbReference type="HOGENOM" id="CLU_046025_5_0_1"/>
<evidence type="ECO:0000256" key="1">
    <source>
        <dbReference type="SAM" id="MobiDB-lite"/>
    </source>
</evidence>
<keyword evidence="5" id="KW-1185">Reference proteome</keyword>
<gene>
    <name evidence="4" type="ORF">BN946_scf184915.g27</name>
</gene>
<dbReference type="InterPro" id="IPR045339">
    <property type="entry name" value="DUF6534"/>
</dbReference>
<dbReference type="OMA" id="YIYYTRF"/>
<dbReference type="Proteomes" id="UP000029665">
    <property type="component" value="Unassembled WGS sequence"/>
</dbReference>
<sequence length="358" mass="38695">MTVDATLPMIPTASNAELTRTFGVLLIGFIFTATLYGLTFFQTYIYYTRFPADDKKTKCIAELALSVTHTFWSVILVLTIGTEFSSTSNTLLLLVSHLGRRTAIPAIVIALSLAAFVSVAKITNEALFSRVGTSGIRLTKGIAGGIVVAVDVLIAGSMLFYLRPVRNPGMVVPEGWYDKVVVYGVNRGTCFAIFHVAVLITLVTMPSGQVWILFHWISNKGAHPAINDGNSELIESSQAYVNSVLSMLNFRNTHHGRGLPEEATLNQHARGSAGRTGTYTTRSGLSGGGGADTSHSVQFNVHADNKSAGPMNIELDMMRSQMDTGFDDVDSEEVKRIRADLDTSGGPSKLLDLERVSE</sequence>
<dbReference type="STRING" id="5643.A0A060SGZ1"/>
<evidence type="ECO:0000313" key="4">
    <source>
        <dbReference type="EMBL" id="CDO71683.1"/>
    </source>
</evidence>
<dbReference type="OrthoDB" id="3046149at2759"/>
<feature type="transmembrane region" description="Helical" evidence="2">
    <location>
        <begin position="22"/>
        <end position="47"/>
    </location>
</feature>
<dbReference type="Pfam" id="PF20152">
    <property type="entry name" value="DUF6534"/>
    <property type="match status" value="1"/>
</dbReference>
<protein>
    <recommendedName>
        <fullName evidence="3">DUF6534 domain-containing protein</fullName>
    </recommendedName>
</protein>
<feature type="transmembrane region" description="Helical" evidence="2">
    <location>
        <begin position="59"/>
        <end position="82"/>
    </location>
</feature>